<dbReference type="InterPro" id="IPR032506">
    <property type="entry name" value="SGSH_C"/>
</dbReference>
<evidence type="ECO:0000256" key="1">
    <source>
        <dbReference type="ARBA" id="ARBA00008779"/>
    </source>
</evidence>
<dbReference type="InterPro" id="IPR017850">
    <property type="entry name" value="Alkaline_phosphatase_core_sf"/>
</dbReference>
<keyword evidence="2" id="KW-0378">Hydrolase</keyword>
<feature type="domain" description="N-sulphoglucosamine sulphohydrolase C-terminal" evidence="3">
    <location>
        <begin position="326"/>
        <end position="490"/>
    </location>
</feature>
<dbReference type="PROSITE" id="PS00523">
    <property type="entry name" value="SULFATASE_1"/>
    <property type="match status" value="1"/>
</dbReference>
<dbReference type="Proteomes" id="UP000265631">
    <property type="component" value="Unassembled WGS sequence"/>
</dbReference>
<protein>
    <submittedName>
        <fullName evidence="4">Alkaline phosphatase-like protein</fullName>
    </submittedName>
</protein>
<dbReference type="PANTHER" id="PTHR43108:SF6">
    <property type="entry name" value="N-SULPHOGLUCOSAMINE SULPHOHYDROLASE"/>
    <property type="match status" value="1"/>
</dbReference>
<dbReference type="PANTHER" id="PTHR43108">
    <property type="entry name" value="N-ACETYLGLUCOSAMINE-6-SULFATASE FAMILY MEMBER"/>
    <property type="match status" value="1"/>
</dbReference>
<dbReference type="GO" id="GO:0016787">
    <property type="term" value="F:hydrolase activity"/>
    <property type="evidence" value="ECO:0007669"/>
    <property type="project" value="UniProtKB-KW"/>
</dbReference>
<dbReference type="Pfam" id="PF16347">
    <property type="entry name" value="SGSH_C"/>
    <property type="match status" value="1"/>
</dbReference>
<evidence type="ECO:0000313" key="5">
    <source>
        <dbReference type="Proteomes" id="UP000265631"/>
    </source>
</evidence>
<comment type="similarity">
    <text evidence="1">Belongs to the sulfatase family.</text>
</comment>
<keyword evidence="5" id="KW-1185">Reference proteome</keyword>
<comment type="caution">
    <text evidence="4">The sequence shown here is derived from an EMBL/GenBank/DDBJ whole genome shotgun (WGS) entry which is preliminary data.</text>
</comment>
<dbReference type="PROSITE" id="PS00149">
    <property type="entry name" value="SULFATASE_2"/>
    <property type="match status" value="1"/>
</dbReference>
<dbReference type="EMBL" id="PXXK01000591">
    <property type="protein sequence ID" value="RFN43343.1"/>
    <property type="molecule type" value="Genomic_DNA"/>
</dbReference>
<dbReference type="CDD" id="cd16031">
    <property type="entry name" value="G6S_like"/>
    <property type="match status" value="1"/>
</dbReference>
<dbReference type="InterPro" id="IPR024607">
    <property type="entry name" value="Sulfatase_CS"/>
</dbReference>
<dbReference type="SUPFAM" id="SSF53649">
    <property type="entry name" value="Alkaline phosphatase-like"/>
    <property type="match status" value="1"/>
</dbReference>
<evidence type="ECO:0000256" key="2">
    <source>
        <dbReference type="ARBA" id="ARBA00022801"/>
    </source>
</evidence>
<accession>A0A395M7Q9</accession>
<sequence>MSDDHAAKAISAYGAGINHTPNLDRLADGGMLFNHCYVTNSICTPSRATILTGTHNHVNGVMTLDHKINNLIPQAHRHMARAGYQTAMIGKWHLGDGPAHCPKDWDYWSVVPGQGAYYDPIFIGPNGKIKEKGYCTDIITDKTIDFLEKRDTNKPFFVMCHHKAPHRPWECDPKHKHLYQEDIKVPETFDDDYKNRAAAAGAAKMRVSDDLTYEDLGLSQPEGGDDDVGELALPFLPFLKQRKVPYPEDVTKMVLIDKETGENYTFKNRDELRHFKYQRYMKRYCRTLHSVDVNVGRIIDYVEGLGKEISDNTMIIYTSDQGMFLGDHGWFDKRFIYEESFQMPLLIKYPAEIKAGSVCNDIVSNVDFAPLWLDIAGCPIPSYMQGFSFRKLLHGETPEYWQKVAYHRYWMHNDIPHEARAHYGIRNQRYKIIYWYNRDFGLSGANPGGEPPEWELFDCDKDPLEVLNQVENSEYQNVFNEMKKMLEDKMNEIGDIWVH</sequence>
<dbReference type="STRING" id="2594813.A0A395M7Q9"/>
<proteinExistence type="inferred from homology"/>
<evidence type="ECO:0000259" key="3">
    <source>
        <dbReference type="Pfam" id="PF16347"/>
    </source>
</evidence>
<dbReference type="AlphaFoldDB" id="A0A395M7Q9"/>
<evidence type="ECO:0000313" key="4">
    <source>
        <dbReference type="EMBL" id="RFN43343.1"/>
    </source>
</evidence>
<name>A0A395M7Q9_9HYPO</name>
<organism evidence="4 5">
    <name type="scientific">Fusarium flagelliforme</name>
    <dbReference type="NCBI Taxonomy" id="2675880"/>
    <lineage>
        <taxon>Eukaryota</taxon>
        <taxon>Fungi</taxon>
        <taxon>Dikarya</taxon>
        <taxon>Ascomycota</taxon>
        <taxon>Pezizomycotina</taxon>
        <taxon>Sordariomycetes</taxon>
        <taxon>Hypocreomycetidae</taxon>
        <taxon>Hypocreales</taxon>
        <taxon>Nectriaceae</taxon>
        <taxon>Fusarium</taxon>
        <taxon>Fusarium incarnatum-equiseti species complex</taxon>
    </lineage>
</organism>
<dbReference type="Gene3D" id="3.40.720.10">
    <property type="entry name" value="Alkaline Phosphatase, subunit A"/>
    <property type="match status" value="1"/>
</dbReference>
<gene>
    <name evidence="4" type="ORF">FIE12Z_12433</name>
</gene>
<reference evidence="4 5" key="1">
    <citation type="journal article" date="2018" name="PLoS Pathog.">
        <title>Evolution of structural diversity of trichothecenes, a family of toxins produced by plant pathogenic and entomopathogenic fungi.</title>
        <authorList>
            <person name="Proctor R.H."/>
            <person name="McCormick S.P."/>
            <person name="Kim H.S."/>
            <person name="Cardoza R.E."/>
            <person name="Stanley A.M."/>
            <person name="Lindo L."/>
            <person name="Kelly A."/>
            <person name="Brown D.W."/>
            <person name="Lee T."/>
            <person name="Vaughan M.M."/>
            <person name="Alexander N.J."/>
            <person name="Busman M."/>
            <person name="Gutierrez S."/>
        </authorList>
    </citation>
    <scope>NUCLEOTIDE SEQUENCE [LARGE SCALE GENOMIC DNA]</scope>
    <source>
        <strain evidence="4 5">NRRL 13405</strain>
    </source>
</reference>